<proteinExistence type="predicted"/>
<organism evidence="1">
    <name type="scientific">Halomonas campaniensis</name>
    <dbReference type="NCBI Taxonomy" id="213554"/>
    <lineage>
        <taxon>Bacteria</taxon>
        <taxon>Pseudomonadati</taxon>
        <taxon>Pseudomonadota</taxon>
        <taxon>Gammaproteobacteria</taxon>
        <taxon>Oceanospirillales</taxon>
        <taxon>Halomonadaceae</taxon>
        <taxon>Halomonas</taxon>
    </lineage>
</organism>
<accession>A0A3D0KIU3</accession>
<dbReference type="AlphaFoldDB" id="A0A3D0KIU3"/>
<dbReference type="EMBL" id="DOTR01000085">
    <property type="protein sequence ID" value="HCA03438.1"/>
    <property type="molecule type" value="Genomic_DNA"/>
</dbReference>
<protein>
    <submittedName>
        <fullName evidence="1">Uncharacterized protein</fullName>
    </submittedName>
</protein>
<sequence>MLIANVFGRVVKLSVVWVRFIVGMPNTDDSQEDLLDGVGVAASGPMAEMMRAPAITVFSF</sequence>
<name>A0A3D0KIU3_9GAMM</name>
<evidence type="ECO:0000313" key="1">
    <source>
        <dbReference type="EMBL" id="HCA03438.1"/>
    </source>
</evidence>
<gene>
    <name evidence="1" type="ORF">DEO68_14995</name>
</gene>
<comment type="caution">
    <text evidence="1">The sequence shown here is derived from an EMBL/GenBank/DDBJ whole genome shotgun (WGS) entry which is preliminary data.</text>
</comment>
<reference evidence="1" key="1">
    <citation type="journal article" date="2018" name="Nat. Biotechnol.">
        <title>A standardized bacterial taxonomy based on genome phylogeny substantially revises the tree of life.</title>
        <authorList>
            <person name="Parks D.H."/>
            <person name="Chuvochina M."/>
            <person name="Waite D.W."/>
            <person name="Rinke C."/>
            <person name="Skarshewski A."/>
            <person name="Chaumeil P.A."/>
            <person name="Hugenholtz P."/>
        </authorList>
    </citation>
    <scope>NUCLEOTIDE SEQUENCE [LARGE SCALE GENOMIC DNA]</scope>
    <source>
        <strain evidence="1">UBA11284</strain>
    </source>
</reference>